<dbReference type="PANTHER" id="PTHR43685:SF3">
    <property type="entry name" value="SLR2126 PROTEIN"/>
    <property type="match status" value="1"/>
</dbReference>
<dbReference type="InterPro" id="IPR027791">
    <property type="entry name" value="Galactosyl_T_C"/>
</dbReference>
<evidence type="ECO:0000259" key="3">
    <source>
        <dbReference type="Pfam" id="PF02709"/>
    </source>
</evidence>
<dbReference type="GO" id="GO:0016740">
    <property type="term" value="F:transferase activity"/>
    <property type="evidence" value="ECO:0007669"/>
    <property type="project" value="UniProtKB-KW"/>
</dbReference>
<gene>
    <name evidence="4" type="ORF">TALK_01200</name>
</gene>
<dbReference type="PANTHER" id="PTHR43685">
    <property type="entry name" value="GLYCOSYLTRANSFERASE"/>
    <property type="match status" value="1"/>
</dbReference>
<evidence type="ECO:0000256" key="1">
    <source>
        <dbReference type="ARBA" id="ARBA00022679"/>
    </source>
</evidence>
<dbReference type="STRING" id="1293890.TALK_01200"/>
<dbReference type="Proteomes" id="UP000193396">
    <property type="component" value="Unassembled WGS sequence"/>
</dbReference>
<feature type="domain" description="Galactosyltransferase C-terminal" evidence="3">
    <location>
        <begin position="170"/>
        <end position="238"/>
    </location>
</feature>
<evidence type="ECO:0000259" key="2">
    <source>
        <dbReference type="Pfam" id="PF00535"/>
    </source>
</evidence>
<dbReference type="Pfam" id="PF00535">
    <property type="entry name" value="Glycos_transf_2"/>
    <property type="match status" value="1"/>
</dbReference>
<organism evidence="4 5">
    <name type="scientific">Thalassospira alkalitolerans</name>
    <dbReference type="NCBI Taxonomy" id="1293890"/>
    <lineage>
        <taxon>Bacteria</taxon>
        <taxon>Pseudomonadati</taxon>
        <taxon>Pseudomonadota</taxon>
        <taxon>Alphaproteobacteria</taxon>
        <taxon>Rhodospirillales</taxon>
        <taxon>Thalassospiraceae</taxon>
        <taxon>Thalassospira</taxon>
    </lineage>
</organism>
<accession>A0A1Y2LGR9</accession>
<evidence type="ECO:0000313" key="5">
    <source>
        <dbReference type="Proteomes" id="UP000193396"/>
    </source>
</evidence>
<comment type="caution">
    <text evidence="4">The sequence shown here is derived from an EMBL/GenBank/DDBJ whole genome shotgun (WGS) entry which is preliminary data.</text>
</comment>
<dbReference type="InterPro" id="IPR001173">
    <property type="entry name" value="Glyco_trans_2-like"/>
</dbReference>
<evidence type="ECO:0000313" key="4">
    <source>
        <dbReference type="EMBL" id="OSQ50135.1"/>
    </source>
</evidence>
<keyword evidence="1 4" id="KW-0808">Transferase</keyword>
<dbReference type="EMBL" id="JFKB01000001">
    <property type="protein sequence ID" value="OSQ50135.1"/>
    <property type="molecule type" value="Genomic_DNA"/>
</dbReference>
<protein>
    <submittedName>
        <fullName evidence="4">Glycosyl transferase family 2</fullName>
    </submittedName>
</protein>
<dbReference type="RefSeq" id="WP_085615032.1">
    <property type="nucleotide sequence ID" value="NZ_CAXBPE010000004.1"/>
</dbReference>
<keyword evidence="5" id="KW-1185">Reference proteome</keyword>
<dbReference type="InterPro" id="IPR029044">
    <property type="entry name" value="Nucleotide-diphossugar_trans"/>
</dbReference>
<sequence length="286" mass="32518">MNGLISIIVSTYNWPEALERVLVSLEDQTDRNFEIVIADDGSRDETRTAIDQFKAKTSLTVKHFWQEDVGYRLSQVRNGAIHISEGELVIFTDGDCCLMPNFIASHRKVAEQGCFVTGKRVFLKSRFTNFILNRKPSFHKWPRGVLFMLGLLAQCNRPFQFIPLPQSKSSLWQHEDCWKKAQGCNIAAFRKDIDAVAGFDESYIGHGLEDSDFILRLLRLGLKRKNVEYTSPVLHLYHGRSLPQRHQNANLNPAKFDALIAETNRFLPNESLLLGSDKKAATQPAP</sequence>
<dbReference type="SUPFAM" id="SSF53448">
    <property type="entry name" value="Nucleotide-diphospho-sugar transferases"/>
    <property type="match status" value="1"/>
</dbReference>
<proteinExistence type="predicted"/>
<dbReference type="Gene3D" id="3.90.550.10">
    <property type="entry name" value="Spore Coat Polysaccharide Biosynthesis Protein SpsA, Chain A"/>
    <property type="match status" value="1"/>
</dbReference>
<reference evidence="4 5" key="1">
    <citation type="submission" date="2014-03" db="EMBL/GenBank/DDBJ databases">
        <title>The draft genome sequence of Thalassospira alkalitolerans JCM 18968.</title>
        <authorList>
            <person name="Lai Q."/>
            <person name="Shao Z."/>
        </authorList>
    </citation>
    <scope>NUCLEOTIDE SEQUENCE [LARGE SCALE GENOMIC DNA]</scope>
    <source>
        <strain evidence="4 5">JCM 18968</strain>
    </source>
</reference>
<dbReference type="Pfam" id="PF02709">
    <property type="entry name" value="Glyco_transf_7C"/>
    <property type="match status" value="1"/>
</dbReference>
<dbReference type="OrthoDB" id="6383742at2"/>
<dbReference type="InterPro" id="IPR050834">
    <property type="entry name" value="Glycosyltransf_2"/>
</dbReference>
<name>A0A1Y2LGR9_9PROT</name>
<feature type="domain" description="Glycosyltransferase 2-like" evidence="2">
    <location>
        <begin position="6"/>
        <end position="135"/>
    </location>
</feature>
<dbReference type="AlphaFoldDB" id="A0A1Y2LGR9"/>